<evidence type="ECO:0000259" key="3">
    <source>
        <dbReference type="Pfam" id="PF23864"/>
    </source>
</evidence>
<reference evidence="4 5" key="1">
    <citation type="submission" date="2009-04" db="EMBL/GenBank/DDBJ databases">
        <authorList>
            <person name="Sebastian Y."/>
            <person name="Madupu R."/>
            <person name="Durkin A.S."/>
            <person name="Torralba M."/>
            <person name="Methe B."/>
            <person name="Sutton G.G."/>
            <person name="Strausberg R.L."/>
            <person name="Nelson K.E."/>
        </authorList>
    </citation>
    <scope>NUCLEOTIDE SEQUENCE [LARGE SCALE GENOMIC DNA]</scope>
    <source>
        <strain evidence="4 5">60-3</strain>
    </source>
</reference>
<accession>C2MEK1</accession>
<feature type="compositionally biased region" description="Polar residues" evidence="2">
    <location>
        <begin position="611"/>
        <end position="621"/>
    </location>
</feature>
<dbReference type="AlphaFoldDB" id="C2MEK1"/>
<feature type="region of interest" description="Disordered" evidence="2">
    <location>
        <begin position="598"/>
        <end position="621"/>
    </location>
</feature>
<feature type="domain" description="DUF7222" evidence="3">
    <location>
        <begin position="156"/>
        <end position="242"/>
    </location>
</feature>
<dbReference type="Proteomes" id="UP000003303">
    <property type="component" value="Unassembled WGS sequence"/>
</dbReference>
<dbReference type="STRING" id="596327.PORUE0001_1938"/>
<dbReference type="InterPro" id="IPR055646">
    <property type="entry name" value="DUF7222"/>
</dbReference>
<dbReference type="RefSeq" id="WP_007366274.1">
    <property type="nucleotide sequence ID" value="NZ_ACLR01000246.1"/>
</dbReference>
<dbReference type="OrthoDB" id="1354746at2"/>
<evidence type="ECO:0000256" key="1">
    <source>
        <dbReference type="SAM" id="Coils"/>
    </source>
</evidence>
<keyword evidence="1" id="KW-0175">Coiled coil</keyword>
<evidence type="ECO:0000313" key="5">
    <source>
        <dbReference type="Proteomes" id="UP000003303"/>
    </source>
</evidence>
<feature type="compositionally biased region" description="Basic and acidic residues" evidence="2">
    <location>
        <begin position="598"/>
        <end position="610"/>
    </location>
</feature>
<keyword evidence="5" id="KW-1185">Reference proteome</keyword>
<comment type="caution">
    <text evidence="4">The sequence shown here is derived from an EMBL/GenBank/DDBJ whole genome shotgun (WGS) entry which is preliminary data.</text>
</comment>
<gene>
    <name evidence="4" type="ORF">PORUE0001_1938</name>
</gene>
<protein>
    <recommendedName>
        <fullName evidence="3">DUF7222 domain-containing protein</fullName>
    </recommendedName>
</protein>
<evidence type="ECO:0000256" key="2">
    <source>
        <dbReference type="SAM" id="MobiDB-lite"/>
    </source>
</evidence>
<sequence length="621" mass="70618">MDFTVYTTDNWQDRLEYIATKEGFNFTQDEDGDITLQKFSPYGQDFTIELIKPLDYRDALDDLNAQLSSYDVNDEAMAWYGANRGEPRDLQDLLDDMQWCKNELQKLTDAGYYHLGFTPADYFNEAVMKEALSRTFEETGLSDRSFSADMQEFLLDHMSRYDNPVTGVEDISTHGCGSGVLSDYSICATKEFYTKHIDDIEDFIYDIEDERGESITLDRPRYNSAVWLVTEQCASFVVDHLEENIQNTLEDWSEDLTKEQLEAFLQGNSNELIADHLEETRSFLEEDLEDEQEASLDANSEVLEMSYYYISPRGFSNEYTVLKADNTDASKEVIDRLLYEDATNPNFEASLLSKDSPYCKEYSEVLKAGELYDVGLSDQDLEPVHPIDIPYYLPTKSSLAFEEQLLAEHSLSLAENRCVLVSTNDLDSNNVPALGALSKISKAYPYPPSFNLKEYEGKFISLDVVYTPVYADKGVIDYTSKPAKELDDVVYYLSSDIRTPKQIEQLADNLCKDYPSSRLDKQELIPLLDAIAKTDDRKAVVALNKYVSDAEQKVANEVVDNIKRQYGYKELPLQSEAPRIVVPSSPVQEQAQAIFDARGGDVKSTQKQEQEAQVNKSSLKI</sequence>
<organism evidence="4 5">
    <name type="scientific">Porphyromonas uenonis 60-3</name>
    <dbReference type="NCBI Taxonomy" id="596327"/>
    <lineage>
        <taxon>Bacteria</taxon>
        <taxon>Pseudomonadati</taxon>
        <taxon>Bacteroidota</taxon>
        <taxon>Bacteroidia</taxon>
        <taxon>Bacteroidales</taxon>
        <taxon>Porphyromonadaceae</taxon>
        <taxon>Porphyromonas</taxon>
    </lineage>
</organism>
<dbReference type="Pfam" id="PF23864">
    <property type="entry name" value="DUF7222"/>
    <property type="match status" value="1"/>
</dbReference>
<evidence type="ECO:0000313" key="4">
    <source>
        <dbReference type="EMBL" id="EEK15858.1"/>
    </source>
</evidence>
<name>C2MEK1_9PORP</name>
<feature type="coiled-coil region" evidence="1">
    <location>
        <begin position="242"/>
        <end position="301"/>
    </location>
</feature>
<dbReference type="EMBL" id="ACLR01000246">
    <property type="protein sequence ID" value="EEK15858.1"/>
    <property type="molecule type" value="Genomic_DNA"/>
</dbReference>
<proteinExistence type="predicted"/>